<dbReference type="Gene3D" id="1.10.3720.10">
    <property type="entry name" value="MetI-like"/>
    <property type="match status" value="2"/>
</dbReference>
<dbReference type="Pfam" id="PF12911">
    <property type="entry name" value="OppC_N"/>
    <property type="match status" value="1"/>
</dbReference>
<feature type="transmembrane region" description="Helical" evidence="8">
    <location>
        <begin position="239"/>
        <end position="260"/>
    </location>
</feature>
<dbReference type="InterPro" id="IPR045621">
    <property type="entry name" value="BPD_transp_1_N"/>
</dbReference>
<evidence type="ECO:0000256" key="7">
    <source>
        <dbReference type="ARBA" id="ARBA00023136"/>
    </source>
</evidence>
<dbReference type="STRING" id="158822.LH23_09880"/>
<dbReference type="InterPro" id="IPR000515">
    <property type="entry name" value="MetI-like"/>
</dbReference>
<keyword evidence="5 8" id="KW-0812">Transmembrane</keyword>
<organism evidence="10 11">
    <name type="scientific">Cedecea neteri</name>
    <dbReference type="NCBI Taxonomy" id="158822"/>
    <lineage>
        <taxon>Bacteria</taxon>
        <taxon>Pseudomonadati</taxon>
        <taxon>Pseudomonadota</taxon>
        <taxon>Gammaproteobacteria</taxon>
        <taxon>Enterobacterales</taxon>
        <taxon>Enterobacteriaceae</taxon>
        <taxon>Cedecea</taxon>
    </lineage>
</organism>
<evidence type="ECO:0000256" key="8">
    <source>
        <dbReference type="RuleBase" id="RU363032"/>
    </source>
</evidence>
<keyword evidence="6 8" id="KW-1133">Transmembrane helix</keyword>
<dbReference type="SUPFAM" id="SSF161098">
    <property type="entry name" value="MetI-like"/>
    <property type="match status" value="2"/>
</dbReference>
<dbReference type="InterPro" id="IPR035906">
    <property type="entry name" value="MetI-like_sf"/>
</dbReference>
<feature type="transmembrane region" description="Helical" evidence="8">
    <location>
        <begin position="12"/>
        <end position="28"/>
    </location>
</feature>
<feature type="transmembrane region" description="Helical" evidence="8">
    <location>
        <begin position="541"/>
        <end position="562"/>
    </location>
</feature>
<reference evidence="10 11" key="1">
    <citation type="submission" date="2018-06" db="EMBL/GenBank/DDBJ databases">
        <authorList>
            <consortium name="Pathogen Informatics"/>
            <person name="Doyle S."/>
        </authorList>
    </citation>
    <scope>NUCLEOTIDE SEQUENCE [LARGE SCALE GENOMIC DNA]</scope>
    <source>
        <strain evidence="10 11">NCTC12120</strain>
    </source>
</reference>
<dbReference type="GO" id="GO:0005886">
    <property type="term" value="C:plasma membrane"/>
    <property type="evidence" value="ECO:0007669"/>
    <property type="project" value="UniProtKB-SubCell"/>
</dbReference>
<keyword evidence="2 8" id="KW-0813">Transport</keyword>
<evidence type="ECO:0000313" key="11">
    <source>
        <dbReference type="Proteomes" id="UP000251197"/>
    </source>
</evidence>
<feature type="transmembrane region" description="Helical" evidence="8">
    <location>
        <begin position="129"/>
        <end position="154"/>
    </location>
</feature>
<accession>A0A2X2SYL3</accession>
<evidence type="ECO:0000259" key="9">
    <source>
        <dbReference type="PROSITE" id="PS50928"/>
    </source>
</evidence>
<dbReference type="InterPro" id="IPR053523">
    <property type="entry name" value="Oligopeptide_permease_AppC"/>
</dbReference>
<proteinExistence type="inferred from homology"/>
<name>A0A2X2SYL3_9ENTR</name>
<gene>
    <name evidence="10" type="primary">gsiD_1</name>
    <name evidence="10" type="ORF">NCTC12120_00985</name>
</gene>
<feature type="transmembrane region" description="Helical" evidence="8">
    <location>
        <begin position="174"/>
        <end position="195"/>
    </location>
</feature>
<dbReference type="Pfam" id="PF19300">
    <property type="entry name" value="BPD_transp_1_N"/>
    <property type="match status" value="1"/>
</dbReference>
<dbReference type="CDD" id="cd06261">
    <property type="entry name" value="TM_PBP2"/>
    <property type="match status" value="2"/>
</dbReference>
<evidence type="ECO:0000256" key="3">
    <source>
        <dbReference type="ARBA" id="ARBA00022475"/>
    </source>
</evidence>
<evidence type="ECO:0000256" key="5">
    <source>
        <dbReference type="ARBA" id="ARBA00022692"/>
    </source>
</evidence>
<dbReference type="Proteomes" id="UP000251197">
    <property type="component" value="Unassembled WGS sequence"/>
</dbReference>
<feature type="transmembrane region" description="Helical" evidence="8">
    <location>
        <begin position="92"/>
        <end position="117"/>
    </location>
</feature>
<comment type="subcellular location">
    <subcellularLocation>
        <location evidence="1">Cell inner membrane</location>
        <topology evidence="1">Multi-pass membrane protein</topology>
    </subcellularLocation>
    <subcellularLocation>
        <location evidence="8">Cell membrane</location>
        <topology evidence="8">Multi-pass membrane protein</topology>
    </subcellularLocation>
</comment>
<protein>
    <submittedName>
        <fullName evidence="10">Glutathione transport system permease protein gsiD</fullName>
    </submittedName>
</protein>
<dbReference type="EMBL" id="UAVU01000003">
    <property type="protein sequence ID" value="SQA97168.1"/>
    <property type="molecule type" value="Genomic_DNA"/>
</dbReference>
<keyword evidence="3" id="KW-1003">Cell membrane</keyword>
<evidence type="ECO:0000256" key="6">
    <source>
        <dbReference type="ARBA" id="ARBA00022989"/>
    </source>
</evidence>
<evidence type="ECO:0000256" key="2">
    <source>
        <dbReference type="ARBA" id="ARBA00022448"/>
    </source>
</evidence>
<feature type="domain" description="ABC transmembrane type-1" evidence="9">
    <location>
        <begin position="421"/>
        <end position="619"/>
    </location>
</feature>
<keyword evidence="7 8" id="KW-0472">Membrane</keyword>
<evidence type="ECO:0000313" key="10">
    <source>
        <dbReference type="EMBL" id="SQA97168.1"/>
    </source>
</evidence>
<feature type="transmembrane region" description="Helical" evidence="8">
    <location>
        <begin position="285"/>
        <end position="304"/>
    </location>
</feature>
<dbReference type="InterPro" id="IPR025966">
    <property type="entry name" value="OppC_N"/>
</dbReference>
<feature type="transmembrane region" description="Helical" evidence="8">
    <location>
        <begin position="599"/>
        <end position="622"/>
    </location>
</feature>
<dbReference type="NCBIfam" id="NF045476">
    <property type="entry name" value="Opp4C"/>
    <property type="match status" value="1"/>
</dbReference>
<sequence>MKNFILRRLLQTLPMLLLASFIIFMLFAKTPGDFIDGNITLTAARVAELKAIYGLDQPLFTRYIHWLGQLMTGNLGFSLQYQIPVSQLLNQYIWNSFLLASIALVFYWGIGLAVGIVSAMKPNSLFDHLVSVLVFAAMSFPTFFLCLLLIKWFAVDLHWLPVGGMTNTGSDATGWAYVVQVAAHLVLPVLALVMLQAGSLTRYFRASMLDVVKMDFIRTARAKGLRERTVILKHALRNALLPIITLLGFELPGLFSGAIITEKVFNWPGAGHIHIDSLAARDYPVLMGFTLFLAGLTILGNLICRCALRVGRPAHSCEVVMLSSLFSTNRRLRKAEIPALAQVTPSPWRQAWQALKRNHLAMFCLILLIVMAVWCAFGPLWSPWKDDATDALMINKPPGEIHWLGTDFLGRDVYTRLLLAGRISLIIGLLTMLLSVTLGYLLGAVSGYLGGWTDKLIMRLADLVMTIPSLPLLIVAGAMLSELDFSPDSRIYMVVIMLSLLEWPKLARLVRGQILSLRERDFMLATRVLGLSARRRLFGHLLPNTIPILVVMATMAVANAILMESALSYLGLGVVPPTPSWGNMMDSANSLIDFQRRPWLWMPPGIAIFITVIAINVLGDGLRDALDPKMKRGAK</sequence>
<evidence type="ECO:0000256" key="1">
    <source>
        <dbReference type="ARBA" id="ARBA00004429"/>
    </source>
</evidence>
<dbReference type="PANTHER" id="PTHR30465">
    <property type="entry name" value="INNER MEMBRANE ABC TRANSPORTER"/>
    <property type="match status" value="1"/>
</dbReference>
<feature type="transmembrane region" description="Helical" evidence="8">
    <location>
        <begin position="491"/>
        <end position="510"/>
    </location>
</feature>
<feature type="transmembrane region" description="Helical" evidence="8">
    <location>
        <begin position="423"/>
        <end position="448"/>
    </location>
</feature>
<keyword evidence="4" id="KW-0997">Cell inner membrane</keyword>
<dbReference type="GO" id="GO:0055085">
    <property type="term" value="P:transmembrane transport"/>
    <property type="evidence" value="ECO:0007669"/>
    <property type="project" value="InterPro"/>
</dbReference>
<dbReference type="AlphaFoldDB" id="A0A2X2SYL3"/>
<dbReference type="PANTHER" id="PTHR30465:SF0">
    <property type="entry name" value="OLIGOPEPTIDE TRANSPORT SYSTEM PERMEASE PROTEIN APPB"/>
    <property type="match status" value="1"/>
</dbReference>
<comment type="similarity">
    <text evidence="8">Belongs to the binding-protein-dependent transport system permease family.</text>
</comment>
<feature type="transmembrane region" description="Helical" evidence="8">
    <location>
        <begin position="460"/>
        <end position="479"/>
    </location>
</feature>
<evidence type="ECO:0000256" key="4">
    <source>
        <dbReference type="ARBA" id="ARBA00022519"/>
    </source>
</evidence>
<dbReference type="Pfam" id="PF00528">
    <property type="entry name" value="BPD_transp_1"/>
    <property type="match status" value="2"/>
</dbReference>
<feature type="transmembrane region" description="Helical" evidence="8">
    <location>
        <begin position="360"/>
        <end position="381"/>
    </location>
</feature>
<feature type="domain" description="ABC transmembrane type-1" evidence="9">
    <location>
        <begin position="93"/>
        <end position="304"/>
    </location>
</feature>
<dbReference type="PROSITE" id="PS50928">
    <property type="entry name" value="ABC_TM1"/>
    <property type="match status" value="2"/>
</dbReference>